<name>A0ABN2NTT8_9MICC</name>
<gene>
    <name evidence="2" type="ORF">GCM10009688_03240</name>
</gene>
<sequence>MGMMIISWQKFDSGAAILEVVRPAIRILYSVAMAITPDTKNWTWVLDRTCPECGFTASETAYEDIPQLLMANAEAWQDVLDRPDAAVRPDESTWSPLEYAAHVRDLCNVYRMRLLLMVDTDGAEFADWDQDATAVAERYGEQDPARVAADLADEAEATAEAFAAVEPRDRTRRGLRSDGSTFTVDSLARYFMHDAAHHLWDVRPR</sequence>
<evidence type="ECO:0000313" key="3">
    <source>
        <dbReference type="Proteomes" id="UP001500784"/>
    </source>
</evidence>
<dbReference type="SUPFAM" id="SSF109854">
    <property type="entry name" value="DinB/YfiT-like putative metalloenzymes"/>
    <property type="match status" value="1"/>
</dbReference>
<dbReference type="Proteomes" id="UP001500784">
    <property type="component" value="Unassembled WGS sequence"/>
</dbReference>
<dbReference type="Pfam" id="PF12867">
    <property type="entry name" value="DinB_2"/>
    <property type="match status" value="1"/>
</dbReference>
<reference evidence="2 3" key="1">
    <citation type="journal article" date="2019" name="Int. J. Syst. Evol. Microbiol.">
        <title>The Global Catalogue of Microorganisms (GCM) 10K type strain sequencing project: providing services to taxonomists for standard genome sequencing and annotation.</title>
        <authorList>
            <consortium name="The Broad Institute Genomics Platform"/>
            <consortium name="The Broad Institute Genome Sequencing Center for Infectious Disease"/>
            <person name="Wu L."/>
            <person name="Ma J."/>
        </authorList>
    </citation>
    <scope>NUCLEOTIDE SEQUENCE [LARGE SCALE GENOMIC DNA]</scope>
    <source>
        <strain evidence="2 3">JCM 13316</strain>
    </source>
</reference>
<feature type="domain" description="DinB-like" evidence="1">
    <location>
        <begin position="80"/>
        <end position="200"/>
    </location>
</feature>
<comment type="caution">
    <text evidence="2">The sequence shown here is derived from an EMBL/GenBank/DDBJ whole genome shotgun (WGS) entry which is preliminary data.</text>
</comment>
<dbReference type="InterPro" id="IPR024775">
    <property type="entry name" value="DinB-like"/>
</dbReference>
<organism evidence="2 3">
    <name type="scientific">Arthrobacter gandavensis</name>
    <dbReference type="NCBI Taxonomy" id="169960"/>
    <lineage>
        <taxon>Bacteria</taxon>
        <taxon>Bacillati</taxon>
        <taxon>Actinomycetota</taxon>
        <taxon>Actinomycetes</taxon>
        <taxon>Micrococcales</taxon>
        <taxon>Micrococcaceae</taxon>
        <taxon>Arthrobacter</taxon>
    </lineage>
</organism>
<keyword evidence="3" id="KW-1185">Reference proteome</keyword>
<evidence type="ECO:0000259" key="1">
    <source>
        <dbReference type="Pfam" id="PF12867"/>
    </source>
</evidence>
<protein>
    <submittedName>
        <fullName evidence="2">DinB family protein</fullName>
    </submittedName>
</protein>
<dbReference type="EMBL" id="BAAALV010000001">
    <property type="protein sequence ID" value="GAA1902739.1"/>
    <property type="molecule type" value="Genomic_DNA"/>
</dbReference>
<dbReference type="InterPro" id="IPR034660">
    <property type="entry name" value="DinB/YfiT-like"/>
</dbReference>
<dbReference type="RefSeq" id="WP_338079093.1">
    <property type="nucleotide sequence ID" value="NZ_BAAALV010000001.1"/>
</dbReference>
<accession>A0ABN2NTT8</accession>
<proteinExistence type="predicted"/>
<evidence type="ECO:0000313" key="2">
    <source>
        <dbReference type="EMBL" id="GAA1902739.1"/>
    </source>
</evidence>
<dbReference type="Gene3D" id="1.20.120.450">
    <property type="entry name" value="dinb family like domain"/>
    <property type="match status" value="1"/>
</dbReference>